<reference evidence="11 12" key="1">
    <citation type="submission" date="2013-03" db="EMBL/GenBank/DDBJ databases">
        <title>The Genome Sequence of Phialophora europaea CBS 101466.</title>
        <authorList>
            <consortium name="The Broad Institute Genomics Platform"/>
            <person name="Cuomo C."/>
            <person name="de Hoog S."/>
            <person name="Gorbushina A."/>
            <person name="Walker B."/>
            <person name="Young S.K."/>
            <person name="Zeng Q."/>
            <person name="Gargeya S."/>
            <person name="Fitzgerald M."/>
            <person name="Haas B."/>
            <person name="Abouelleil A."/>
            <person name="Allen A.W."/>
            <person name="Alvarado L."/>
            <person name="Arachchi H.M."/>
            <person name="Berlin A.M."/>
            <person name="Chapman S.B."/>
            <person name="Gainer-Dewar J."/>
            <person name="Goldberg J."/>
            <person name="Griggs A."/>
            <person name="Gujja S."/>
            <person name="Hansen M."/>
            <person name="Howarth C."/>
            <person name="Imamovic A."/>
            <person name="Ireland A."/>
            <person name="Larimer J."/>
            <person name="McCowan C."/>
            <person name="Murphy C."/>
            <person name="Pearson M."/>
            <person name="Poon T.W."/>
            <person name="Priest M."/>
            <person name="Roberts A."/>
            <person name="Saif S."/>
            <person name="Shea T."/>
            <person name="Sisk P."/>
            <person name="Sykes S."/>
            <person name="Wortman J."/>
            <person name="Nusbaum C."/>
            <person name="Birren B."/>
        </authorList>
    </citation>
    <scope>NUCLEOTIDE SEQUENCE [LARGE SCALE GENOMIC DNA]</scope>
    <source>
        <strain evidence="11 12">CBS 101466</strain>
    </source>
</reference>
<organism evidence="11 12">
    <name type="scientific">Cyphellophora europaea (strain CBS 101466)</name>
    <name type="common">Phialophora europaea</name>
    <dbReference type="NCBI Taxonomy" id="1220924"/>
    <lineage>
        <taxon>Eukaryota</taxon>
        <taxon>Fungi</taxon>
        <taxon>Dikarya</taxon>
        <taxon>Ascomycota</taxon>
        <taxon>Pezizomycotina</taxon>
        <taxon>Eurotiomycetes</taxon>
        <taxon>Chaetothyriomycetidae</taxon>
        <taxon>Chaetothyriales</taxon>
        <taxon>Cyphellophoraceae</taxon>
        <taxon>Cyphellophora</taxon>
    </lineage>
</organism>
<keyword evidence="3" id="KW-0808">Transferase</keyword>
<dbReference type="Proteomes" id="UP000030752">
    <property type="component" value="Unassembled WGS sequence"/>
</dbReference>
<dbReference type="OrthoDB" id="9977870at2759"/>
<dbReference type="Pfam" id="PF01485">
    <property type="entry name" value="IBR"/>
    <property type="match status" value="1"/>
</dbReference>
<dbReference type="VEuPathDB" id="FungiDB:HMPREF1541_09017"/>
<dbReference type="InterPro" id="IPR002867">
    <property type="entry name" value="IBR_dom"/>
</dbReference>
<keyword evidence="12" id="KW-1185">Reference proteome</keyword>
<protein>
    <recommendedName>
        <fullName evidence="2">RBR-type E3 ubiquitin transferase</fullName>
        <ecNumber evidence="2">2.3.2.31</ecNumber>
    </recommendedName>
</protein>
<evidence type="ECO:0000256" key="5">
    <source>
        <dbReference type="ARBA" id="ARBA00022737"/>
    </source>
</evidence>
<evidence type="ECO:0000256" key="4">
    <source>
        <dbReference type="ARBA" id="ARBA00022723"/>
    </source>
</evidence>
<evidence type="ECO:0000259" key="10">
    <source>
        <dbReference type="PROSITE" id="PS51873"/>
    </source>
</evidence>
<evidence type="ECO:0000256" key="7">
    <source>
        <dbReference type="ARBA" id="ARBA00022786"/>
    </source>
</evidence>
<dbReference type="PANTHER" id="PTHR11685">
    <property type="entry name" value="RBR FAMILY RING FINGER AND IBR DOMAIN-CONTAINING"/>
    <property type="match status" value="1"/>
</dbReference>
<evidence type="ECO:0000313" key="12">
    <source>
        <dbReference type="Proteomes" id="UP000030752"/>
    </source>
</evidence>
<dbReference type="GO" id="GO:0061630">
    <property type="term" value="F:ubiquitin protein ligase activity"/>
    <property type="evidence" value="ECO:0007669"/>
    <property type="project" value="UniProtKB-EC"/>
</dbReference>
<dbReference type="CDD" id="cd20335">
    <property type="entry name" value="BRcat_RBR"/>
    <property type="match status" value="1"/>
</dbReference>
<evidence type="ECO:0000256" key="3">
    <source>
        <dbReference type="ARBA" id="ARBA00022679"/>
    </source>
</evidence>
<gene>
    <name evidence="11" type="ORF">HMPREF1541_09017</name>
</gene>
<evidence type="ECO:0000256" key="2">
    <source>
        <dbReference type="ARBA" id="ARBA00012251"/>
    </source>
</evidence>
<evidence type="ECO:0000256" key="1">
    <source>
        <dbReference type="ARBA" id="ARBA00001798"/>
    </source>
</evidence>
<dbReference type="SUPFAM" id="SSF57850">
    <property type="entry name" value="RING/U-box"/>
    <property type="match status" value="1"/>
</dbReference>
<keyword evidence="4" id="KW-0479">Metal-binding</keyword>
<dbReference type="GeneID" id="19976356"/>
<dbReference type="AlphaFoldDB" id="W2RLX8"/>
<evidence type="ECO:0000256" key="6">
    <source>
        <dbReference type="ARBA" id="ARBA00022771"/>
    </source>
</evidence>
<dbReference type="InterPro" id="IPR044066">
    <property type="entry name" value="TRIAD_supradom"/>
</dbReference>
<dbReference type="SMART" id="SM00647">
    <property type="entry name" value="IBR"/>
    <property type="match status" value="1"/>
</dbReference>
<dbReference type="Pfam" id="PF10544">
    <property type="entry name" value="T5orf172"/>
    <property type="match status" value="1"/>
</dbReference>
<accession>W2RLX8</accession>
<name>W2RLX8_CYPE1</name>
<dbReference type="InParanoid" id="W2RLX8"/>
<dbReference type="EMBL" id="KB822725">
    <property type="protein sequence ID" value="ETN36739.1"/>
    <property type="molecule type" value="Genomic_DNA"/>
</dbReference>
<dbReference type="EC" id="2.3.2.31" evidence="2"/>
<sequence length="708" mass="79304">MLSISYPTPALFESVDDASAELILELQLADLEDLKESYPGKQREGDHRDGEIAVSVFEDNVRDLQTFFADKRMTKSIAQAVTADGAVISETILEESAAHDDHHIASMIGGRDTAANLSSTQTAPKDLDNVILAKLAAAYISEDIGSNLGEEHDLSTSRTECEVNHAEASEWAASRAGRAGGTDHRCVACLEPKKHFDVIAAPCQDEYCRTCLRELFDASFTDESLFPPRCCRQPISLKDVEIFLTRELKEKLEEKVVEYSSQDRTYCHKPACSVFISTDYITSDVARCPACSNFTCSTCKEAAHDDQDCPNDTALQGVLDLAEEQGWRRCFSCGRMVELDTGCNHMTWLQQGARQCIWYLPDKGRCCMVKLEANENQSVLQLAVALLQGDPLTPHAQQSLAQIAERCCCTRHHRNKIWGSGLADSLATLWQAEIRDALFATRQKPASPATCKIMSPHNTHNSRAPKKVAFSKHSVLDGQTLATALLSDIDLQAPKEGIVYIFTYTKSSFNGMLKIGFTNSIDNRMGYWAECSHGSPSLLSQHANTRHPERVELLVHFELVEHWYALRWCNVHLQAHIEWFKIGVLTADRIIQSWAAWMKRANPYDRRGRLKPFWQEIMEFLAIYEISITAELMMQIQEVEEGLFDLTELLDDDALRQVSRNNVKGEQASGNTSTPTQIGAQFPTAMKHEAESVRIKKEITDSQPKFTN</sequence>
<dbReference type="eggNOG" id="KOG1812">
    <property type="taxonomic scope" value="Eukaryota"/>
</dbReference>
<feature type="domain" description="RING-type" evidence="10">
    <location>
        <begin position="182"/>
        <end position="379"/>
    </location>
</feature>
<feature type="compositionally biased region" description="Polar residues" evidence="9">
    <location>
        <begin position="661"/>
        <end position="679"/>
    </location>
</feature>
<dbReference type="GO" id="GO:0008270">
    <property type="term" value="F:zinc ion binding"/>
    <property type="evidence" value="ECO:0007669"/>
    <property type="project" value="UniProtKB-KW"/>
</dbReference>
<dbReference type="RefSeq" id="XP_008721557.1">
    <property type="nucleotide sequence ID" value="XM_008723335.1"/>
</dbReference>
<dbReference type="PROSITE" id="PS51873">
    <property type="entry name" value="TRIAD"/>
    <property type="match status" value="1"/>
</dbReference>
<dbReference type="STRING" id="1220924.W2RLX8"/>
<keyword evidence="8" id="KW-0862">Zinc</keyword>
<keyword evidence="7" id="KW-0833">Ubl conjugation pathway</keyword>
<evidence type="ECO:0000313" key="11">
    <source>
        <dbReference type="EMBL" id="ETN36739.1"/>
    </source>
</evidence>
<dbReference type="Gene3D" id="1.20.120.1750">
    <property type="match status" value="1"/>
</dbReference>
<dbReference type="HOGENOM" id="CLU_389799_0_0_1"/>
<keyword evidence="6" id="KW-0863">Zinc-finger</keyword>
<evidence type="ECO:0000256" key="8">
    <source>
        <dbReference type="ARBA" id="ARBA00022833"/>
    </source>
</evidence>
<dbReference type="InterPro" id="IPR031127">
    <property type="entry name" value="E3_UB_ligase_RBR"/>
</dbReference>
<dbReference type="InterPro" id="IPR018306">
    <property type="entry name" value="Phage_T5_Orf172_DNA-bd"/>
</dbReference>
<comment type="catalytic activity">
    <reaction evidence="1">
        <text>[E2 ubiquitin-conjugating enzyme]-S-ubiquitinyl-L-cysteine + [acceptor protein]-L-lysine = [E2 ubiquitin-conjugating enzyme]-L-cysteine + [acceptor protein]-N(6)-ubiquitinyl-L-lysine.</text>
        <dbReference type="EC" id="2.3.2.31"/>
    </reaction>
</comment>
<dbReference type="GO" id="GO:0016567">
    <property type="term" value="P:protein ubiquitination"/>
    <property type="evidence" value="ECO:0007669"/>
    <property type="project" value="InterPro"/>
</dbReference>
<feature type="region of interest" description="Disordered" evidence="9">
    <location>
        <begin position="661"/>
        <end position="681"/>
    </location>
</feature>
<evidence type="ECO:0000256" key="9">
    <source>
        <dbReference type="SAM" id="MobiDB-lite"/>
    </source>
</evidence>
<keyword evidence="5" id="KW-0677">Repeat</keyword>
<proteinExistence type="predicted"/>